<name>C7QKB9_CATAD</name>
<dbReference type="HOGENOM" id="CLU_007383_10_6_11"/>
<dbReference type="InterPro" id="IPR051604">
    <property type="entry name" value="Ergot_Alk_Oxidoreductase"/>
</dbReference>
<dbReference type="Gene3D" id="3.40.50.720">
    <property type="entry name" value="NAD(P)-binding Rossmann-like Domain"/>
    <property type="match status" value="1"/>
</dbReference>
<dbReference type="OrthoDB" id="116343at2"/>
<dbReference type="AlphaFoldDB" id="C7QKB9"/>
<feature type="domain" description="NAD(P)-binding" evidence="1">
    <location>
        <begin position="6"/>
        <end position="194"/>
    </location>
</feature>
<dbReference type="PANTHER" id="PTHR43162:SF1">
    <property type="entry name" value="PRESTALK A DIFFERENTIATION PROTEIN A"/>
    <property type="match status" value="1"/>
</dbReference>
<dbReference type="eggNOG" id="COG0702">
    <property type="taxonomic scope" value="Bacteria"/>
</dbReference>
<dbReference type="KEGG" id="cai:Caci_6339"/>
<dbReference type="STRING" id="479433.Caci_6339"/>
<evidence type="ECO:0000313" key="2">
    <source>
        <dbReference type="EMBL" id="ACU75193.1"/>
    </source>
</evidence>
<dbReference type="EMBL" id="CP001700">
    <property type="protein sequence ID" value="ACU75193.1"/>
    <property type="molecule type" value="Genomic_DNA"/>
</dbReference>
<dbReference type="PANTHER" id="PTHR43162">
    <property type="match status" value="1"/>
</dbReference>
<dbReference type="RefSeq" id="WP_015794922.1">
    <property type="nucleotide sequence ID" value="NC_013131.1"/>
</dbReference>
<accession>C7QKB9</accession>
<evidence type="ECO:0000259" key="1">
    <source>
        <dbReference type="Pfam" id="PF13460"/>
    </source>
</evidence>
<dbReference type="Pfam" id="PF13460">
    <property type="entry name" value="NAD_binding_10"/>
    <property type="match status" value="1"/>
</dbReference>
<reference evidence="2 3" key="1">
    <citation type="journal article" date="2009" name="Stand. Genomic Sci.">
        <title>Complete genome sequence of Catenulispora acidiphila type strain (ID 139908).</title>
        <authorList>
            <person name="Copeland A."/>
            <person name="Lapidus A."/>
            <person name="Glavina Del Rio T."/>
            <person name="Nolan M."/>
            <person name="Lucas S."/>
            <person name="Chen F."/>
            <person name="Tice H."/>
            <person name="Cheng J.F."/>
            <person name="Bruce D."/>
            <person name="Goodwin L."/>
            <person name="Pitluck S."/>
            <person name="Mikhailova N."/>
            <person name="Pati A."/>
            <person name="Ivanova N."/>
            <person name="Mavromatis K."/>
            <person name="Chen A."/>
            <person name="Palaniappan K."/>
            <person name="Chain P."/>
            <person name="Land M."/>
            <person name="Hauser L."/>
            <person name="Chang Y.J."/>
            <person name="Jeffries C.D."/>
            <person name="Chertkov O."/>
            <person name="Brettin T."/>
            <person name="Detter J.C."/>
            <person name="Han C."/>
            <person name="Ali Z."/>
            <person name="Tindall B.J."/>
            <person name="Goker M."/>
            <person name="Bristow J."/>
            <person name="Eisen J.A."/>
            <person name="Markowitz V."/>
            <person name="Hugenholtz P."/>
            <person name="Kyrpides N.C."/>
            <person name="Klenk H.P."/>
        </authorList>
    </citation>
    <scope>NUCLEOTIDE SEQUENCE [LARGE SCALE GENOMIC DNA]</scope>
    <source>
        <strain evidence="3">DSM 44928 / JCM 14897 / NBRC 102108 / NRRL B-24433 / ID139908</strain>
    </source>
</reference>
<dbReference type="Proteomes" id="UP000000851">
    <property type="component" value="Chromosome"/>
</dbReference>
<dbReference type="Gene3D" id="3.90.25.10">
    <property type="entry name" value="UDP-galactose 4-epimerase, domain 1"/>
    <property type="match status" value="1"/>
</dbReference>
<dbReference type="SUPFAM" id="SSF51735">
    <property type="entry name" value="NAD(P)-binding Rossmann-fold domains"/>
    <property type="match status" value="1"/>
</dbReference>
<gene>
    <name evidence="2" type="ordered locus">Caci_6339</name>
</gene>
<dbReference type="InterPro" id="IPR036291">
    <property type="entry name" value="NAD(P)-bd_dom_sf"/>
</dbReference>
<protein>
    <submittedName>
        <fullName evidence="2">NmrA family protein</fullName>
    </submittedName>
</protein>
<evidence type="ECO:0000313" key="3">
    <source>
        <dbReference type="Proteomes" id="UP000000851"/>
    </source>
</evidence>
<sequence>MILVTGATGNIGRELVRELAEKGVDFRILVRDPARAAGLLGAADHGKRADHASHAEQPELAVGDLSDPATLTPAFAGVDKLFLLTPGIGTEHTAHAVAAARDAGVRRIVHLSSFNVLGDPMPAMGRWHHEREQIVRDSGIPATFLRPGGFMSNAFDWLPTIRAGGYVLDPTGPGRYAAIDPADIAAVAALVLTEDGHEGNSYVPTGDEPMTVAEHVRILAAATGLAIDVREAATPAEAVQARFPHGAPPALAAAITEGFALMRADTQGFRTDTVEKLLGRKPKSFADWCARNAEVFRGESAA</sequence>
<organism evidence="2 3">
    <name type="scientific">Catenulispora acidiphila (strain DSM 44928 / JCM 14897 / NBRC 102108 / NRRL B-24433 / ID139908)</name>
    <dbReference type="NCBI Taxonomy" id="479433"/>
    <lineage>
        <taxon>Bacteria</taxon>
        <taxon>Bacillati</taxon>
        <taxon>Actinomycetota</taxon>
        <taxon>Actinomycetes</taxon>
        <taxon>Catenulisporales</taxon>
        <taxon>Catenulisporaceae</taxon>
        <taxon>Catenulispora</taxon>
    </lineage>
</organism>
<keyword evidence="3" id="KW-1185">Reference proteome</keyword>
<dbReference type="InParanoid" id="C7QKB9"/>
<proteinExistence type="predicted"/>
<dbReference type="InterPro" id="IPR016040">
    <property type="entry name" value="NAD(P)-bd_dom"/>
</dbReference>